<organism evidence="1 2">
    <name type="scientific">Trichinella nelsoni</name>
    <dbReference type="NCBI Taxonomy" id="6336"/>
    <lineage>
        <taxon>Eukaryota</taxon>
        <taxon>Metazoa</taxon>
        <taxon>Ecdysozoa</taxon>
        <taxon>Nematoda</taxon>
        <taxon>Enoplea</taxon>
        <taxon>Dorylaimia</taxon>
        <taxon>Trichinellida</taxon>
        <taxon>Trichinellidae</taxon>
        <taxon>Trichinella</taxon>
    </lineage>
</organism>
<reference evidence="1 2" key="1">
    <citation type="submission" date="2015-01" db="EMBL/GenBank/DDBJ databases">
        <title>Evolution of Trichinella species and genotypes.</title>
        <authorList>
            <person name="Korhonen P.K."/>
            <person name="Edoardo P."/>
            <person name="Giuseppe L.R."/>
            <person name="Gasser R.B."/>
        </authorList>
    </citation>
    <scope>NUCLEOTIDE SEQUENCE [LARGE SCALE GENOMIC DNA]</scope>
    <source>
        <strain evidence="1">ISS37</strain>
    </source>
</reference>
<keyword evidence="2" id="KW-1185">Reference proteome</keyword>
<dbReference type="OrthoDB" id="10280403at2759"/>
<proteinExistence type="predicted"/>
<dbReference type="Proteomes" id="UP000054630">
    <property type="component" value="Unassembled WGS sequence"/>
</dbReference>
<sequence length="126" mass="13729">MALITLRTSASAWYCTRAARRSGPIRAARKYISICSNQVSTFDDKVSTSGGLTHSRPSILPRSPFRRSVVIRADRKYISICPNPVSTFDHIVSISGGLNHSGPSILPRSPFVALVGATWLQNITKS</sequence>
<gene>
    <name evidence="1" type="ORF">T07_11994</name>
</gene>
<evidence type="ECO:0000313" key="2">
    <source>
        <dbReference type="Proteomes" id="UP000054630"/>
    </source>
</evidence>
<dbReference type="EMBL" id="JYDL01000012">
    <property type="protein sequence ID" value="KRX25491.1"/>
    <property type="molecule type" value="Genomic_DNA"/>
</dbReference>
<name>A0A0V0SG74_9BILA</name>
<evidence type="ECO:0000313" key="1">
    <source>
        <dbReference type="EMBL" id="KRX25491.1"/>
    </source>
</evidence>
<dbReference type="AlphaFoldDB" id="A0A0V0SG74"/>
<protein>
    <submittedName>
        <fullName evidence="1">Uncharacterized protein</fullName>
    </submittedName>
</protein>
<accession>A0A0V0SG74</accession>
<comment type="caution">
    <text evidence="1">The sequence shown here is derived from an EMBL/GenBank/DDBJ whole genome shotgun (WGS) entry which is preliminary data.</text>
</comment>